<feature type="domain" description="Endonuclease/exonuclease/phosphatase" evidence="3">
    <location>
        <begin position="4"/>
        <end position="225"/>
    </location>
</feature>
<name>A0AB40B4J8_DIOCR</name>
<dbReference type="Gene3D" id="3.60.10.10">
    <property type="entry name" value="Endonuclease/exonuclease/phosphatase"/>
    <property type="match status" value="1"/>
</dbReference>
<gene>
    <name evidence="5" type="primary">LOC120258566</name>
</gene>
<reference evidence="5" key="1">
    <citation type="submission" date="2025-08" db="UniProtKB">
        <authorList>
            <consortium name="RefSeq"/>
        </authorList>
    </citation>
    <scope>IDENTIFICATION</scope>
</reference>
<dbReference type="InterPro" id="IPR000477">
    <property type="entry name" value="RT_dom"/>
</dbReference>
<evidence type="ECO:0000259" key="3">
    <source>
        <dbReference type="Pfam" id="PF03372"/>
    </source>
</evidence>
<dbReference type="InterPro" id="IPR036691">
    <property type="entry name" value="Endo/exonu/phosph_ase_sf"/>
</dbReference>
<feature type="region of interest" description="Disordered" evidence="1">
    <location>
        <begin position="841"/>
        <end position="862"/>
    </location>
</feature>
<sequence>MNIVSWNVRGLGKPAKRFLVRDFLNLHFAEVCCLQESKLELVSQLLWREIGGPRLDQFAFAPAKGTAGGIIVGWNSADIIGQVVFVGEFSLTMAFFSKRFNFSRRCTSVYGPVDRSRKQAFWDELRAVSGESVVPMVICGDFNAIFNLEDKLTGVPNLEDIQCANAFLQDYAFFEPSSKGRRFTWTNGQSNPIWVKLDCFLVNGAWAERFPRLTQSSLPRLGSDHVPIRLEAGSHLVCPKRFRFEFVWTTAEGFSEIVKNWWKECSFSGCGAFILSKKLSNLKVKLKHWAKFDFGSIKLRKLDLLRQLEELDLINEDRGLLVSEQQQELVLIVCLEEIRKQEEIYWKQRSRLQWLKDGDENTKFFQAVANGRKNRNFIPYISKDGSRVENLCDIGKFFEAHFRLIFGQKRQSRINIDFEKLFEYKNSVDLTVFERPFTIEEVKGAHFCETIKEDLWRFCDDFYLGKANLERINWASIALIPKVESPVVLGDYRPISLINSTLKIISKVLASRLSKVLHLLVDEDQTAFLKGRCILDNIATAEELIFGMHRSNLEGHILKVDFAKAFDTVDWEFLLELLEARGFGNRWVGWIQSILLSSKASILINGSQQGYVRYQRGLRHSMFKHALRSKVLVGVQLGEFGSRCNLHFADDLLVLTTGGLEDLRIVTSKLGVIPDESAVTTLNCSVGSLPATYLGLPISGRRPRRKDWEGLILKVKQRLSSWKRIDRIRRDFLWSGPDLDHPGCRLDYWVEGRTPMNLWPEEYHASGMPNGTVSEHAEMLESLPFINFPDLRLLLGQLRSSNGLGRDHKKWSLTGNASSESSQAKLEGSIECIRRSLNFLGPRGEETGQGSSLEAIHEQGDD</sequence>
<accession>A0AB40B4J8</accession>
<dbReference type="Proteomes" id="UP001515500">
    <property type="component" value="Chromosome 4"/>
</dbReference>
<dbReference type="Pfam" id="PF03372">
    <property type="entry name" value="Exo_endo_phos"/>
    <property type="match status" value="1"/>
</dbReference>
<dbReference type="AlphaFoldDB" id="A0AB40B4J8"/>
<dbReference type="InterPro" id="IPR005135">
    <property type="entry name" value="Endo/exonuclease/phosphatase"/>
</dbReference>
<dbReference type="RefSeq" id="XP_039121962.1">
    <property type="nucleotide sequence ID" value="XM_039266028.1"/>
</dbReference>
<keyword evidence="4" id="KW-1185">Reference proteome</keyword>
<dbReference type="Pfam" id="PF00078">
    <property type="entry name" value="RVT_1"/>
    <property type="match status" value="1"/>
</dbReference>
<evidence type="ECO:0000313" key="4">
    <source>
        <dbReference type="Proteomes" id="UP001515500"/>
    </source>
</evidence>
<evidence type="ECO:0000256" key="1">
    <source>
        <dbReference type="SAM" id="MobiDB-lite"/>
    </source>
</evidence>
<evidence type="ECO:0000313" key="5">
    <source>
        <dbReference type="RefSeq" id="XP_039121962.1"/>
    </source>
</evidence>
<feature type="domain" description="Reverse transcriptase" evidence="2">
    <location>
        <begin position="480"/>
        <end position="667"/>
    </location>
</feature>
<dbReference type="SUPFAM" id="SSF56219">
    <property type="entry name" value="DNase I-like"/>
    <property type="match status" value="1"/>
</dbReference>
<proteinExistence type="predicted"/>
<dbReference type="GeneID" id="120258566"/>
<organism evidence="4 5">
    <name type="scientific">Dioscorea cayennensis subsp. rotundata</name>
    <name type="common">White Guinea yam</name>
    <name type="synonym">Dioscorea rotundata</name>
    <dbReference type="NCBI Taxonomy" id="55577"/>
    <lineage>
        <taxon>Eukaryota</taxon>
        <taxon>Viridiplantae</taxon>
        <taxon>Streptophyta</taxon>
        <taxon>Embryophyta</taxon>
        <taxon>Tracheophyta</taxon>
        <taxon>Spermatophyta</taxon>
        <taxon>Magnoliopsida</taxon>
        <taxon>Liliopsida</taxon>
        <taxon>Dioscoreales</taxon>
        <taxon>Dioscoreaceae</taxon>
        <taxon>Dioscorea</taxon>
    </lineage>
</organism>
<dbReference type="PANTHER" id="PTHR19446">
    <property type="entry name" value="REVERSE TRANSCRIPTASES"/>
    <property type="match status" value="1"/>
</dbReference>
<evidence type="ECO:0000259" key="2">
    <source>
        <dbReference type="Pfam" id="PF00078"/>
    </source>
</evidence>
<dbReference type="CDD" id="cd01650">
    <property type="entry name" value="RT_nLTR_like"/>
    <property type="match status" value="1"/>
</dbReference>
<protein>
    <submittedName>
        <fullName evidence="5">Uncharacterized protein LOC120258566</fullName>
    </submittedName>
</protein>
<dbReference type="GO" id="GO:0003824">
    <property type="term" value="F:catalytic activity"/>
    <property type="evidence" value="ECO:0007669"/>
    <property type="project" value="InterPro"/>
</dbReference>